<organism evidence="1 2">
    <name type="scientific">Saccharopolyspora cebuensis</name>
    <dbReference type="NCBI Taxonomy" id="418759"/>
    <lineage>
        <taxon>Bacteria</taxon>
        <taxon>Bacillati</taxon>
        <taxon>Actinomycetota</taxon>
        <taxon>Actinomycetes</taxon>
        <taxon>Pseudonocardiales</taxon>
        <taxon>Pseudonocardiaceae</taxon>
        <taxon>Saccharopolyspora</taxon>
    </lineage>
</organism>
<evidence type="ECO:0000313" key="2">
    <source>
        <dbReference type="Proteomes" id="UP001564626"/>
    </source>
</evidence>
<dbReference type="RefSeq" id="WP_345364109.1">
    <property type="nucleotide sequence ID" value="NZ_BAABII010000010.1"/>
</dbReference>
<keyword evidence="2" id="KW-1185">Reference proteome</keyword>
<comment type="caution">
    <text evidence="1">The sequence shown here is derived from an EMBL/GenBank/DDBJ whole genome shotgun (WGS) entry which is preliminary data.</text>
</comment>
<name>A0ABV4CMW3_9PSEU</name>
<dbReference type="EMBL" id="JBGEHV010000034">
    <property type="protein sequence ID" value="MEY8041317.1"/>
    <property type="molecule type" value="Genomic_DNA"/>
</dbReference>
<gene>
    <name evidence="1" type="ORF">AB8O55_18090</name>
</gene>
<evidence type="ECO:0008006" key="3">
    <source>
        <dbReference type="Google" id="ProtNLM"/>
    </source>
</evidence>
<sequence length="115" mass="11959">MNSPANPGPGYQVAPQDLATRVTELTGIGERMHGLVTSAGRLAERLPMLGTAPPAMHLAMRLREAAGRSGLTSEISAADTELAGFRSALDATVTGYVAVDDRTAEELRATGGDRP</sequence>
<reference evidence="1 2" key="1">
    <citation type="submission" date="2024-08" db="EMBL/GenBank/DDBJ databases">
        <title>Genome mining of Saccharopolyspora cebuensis PGLac3 from Nigerian medicinal plant.</title>
        <authorList>
            <person name="Ezeobiora C.E."/>
            <person name="Igbokwe N.H."/>
            <person name="Amin D.H."/>
            <person name="Mendie U.E."/>
        </authorList>
    </citation>
    <scope>NUCLEOTIDE SEQUENCE [LARGE SCALE GENOMIC DNA]</scope>
    <source>
        <strain evidence="1 2">PGLac3</strain>
    </source>
</reference>
<accession>A0ABV4CMW3</accession>
<evidence type="ECO:0000313" key="1">
    <source>
        <dbReference type="EMBL" id="MEY8041317.1"/>
    </source>
</evidence>
<dbReference type="Proteomes" id="UP001564626">
    <property type="component" value="Unassembled WGS sequence"/>
</dbReference>
<proteinExistence type="predicted"/>
<protein>
    <recommendedName>
        <fullName evidence="3">Excreted virulence factor EspC, type VII ESX diderm</fullName>
    </recommendedName>
</protein>